<evidence type="ECO:0000256" key="1">
    <source>
        <dbReference type="ARBA" id="ARBA00022679"/>
    </source>
</evidence>
<keyword evidence="3" id="KW-0489">Methyltransferase</keyword>
<dbReference type="PANTHER" id="PTHR43861">
    <property type="entry name" value="TRANS-ACONITATE 2-METHYLTRANSFERASE-RELATED"/>
    <property type="match status" value="1"/>
</dbReference>
<dbReference type="SUPFAM" id="SSF53335">
    <property type="entry name" value="S-adenosyl-L-methionine-dependent methyltransferases"/>
    <property type="match status" value="1"/>
</dbReference>
<keyword evidence="4" id="KW-1185">Reference proteome</keyword>
<name>A0A6I3JCZ1_9ACTN</name>
<evidence type="ECO:0000313" key="3">
    <source>
        <dbReference type="EMBL" id="MTB95988.1"/>
    </source>
</evidence>
<reference evidence="3 4" key="1">
    <citation type="submission" date="2019-10" db="EMBL/GenBank/DDBJ databases">
        <title>Nocardioides novel species isolated from the excrement of Marmot.</title>
        <authorList>
            <person name="Zhang G."/>
        </authorList>
    </citation>
    <scope>NUCLEOTIDE SEQUENCE [LARGE SCALE GENOMIC DNA]</scope>
    <source>
        <strain evidence="4">zg-579</strain>
    </source>
</reference>
<dbReference type="InterPro" id="IPR029063">
    <property type="entry name" value="SAM-dependent_MTases_sf"/>
</dbReference>
<dbReference type="GO" id="GO:0032259">
    <property type="term" value="P:methylation"/>
    <property type="evidence" value="ECO:0007669"/>
    <property type="project" value="UniProtKB-KW"/>
</dbReference>
<evidence type="ECO:0000259" key="2">
    <source>
        <dbReference type="Pfam" id="PF13649"/>
    </source>
</evidence>
<comment type="caution">
    <text evidence="3">The sequence shown here is derived from an EMBL/GenBank/DDBJ whole genome shotgun (WGS) entry which is preliminary data.</text>
</comment>
<organism evidence="3 4">
    <name type="scientific">Nocardioides marmotae</name>
    <dbReference type="NCBI Taxonomy" id="2663857"/>
    <lineage>
        <taxon>Bacteria</taxon>
        <taxon>Bacillati</taxon>
        <taxon>Actinomycetota</taxon>
        <taxon>Actinomycetes</taxon>
        <taxon>Propionibacteriales</taxon>
        <taxon>Nocardioidaceae</taxon>
        <taxon>Nocardioides</taxon>
    </lineage>
</organism>
<dbReference type="AlphaFoldDB" id="A0A6I3JCZ1"/>
<keyword evidence="1 3" id="KW-0808">Transferase</keyword>
<sequence length="191" mass="20109">MAGPARGGYAENFARLVATGADVDGEARLADALLPRGARVLDAGAGMGRVAAALRERGHEVVAVEPDPALVEQARRTYPGLEVLEADVLALSPDDVGTFDLVVCVGNVLVFLAEGTERQVLARLRSLLRPGGRILAGFHLRGAPAAARHYPPEELVADAEAAGLRVDLRVGSYELHPANDEYAVWLLSAAD</sequence>
<dbReference type="GO" id="GO:0008168">
    <property type="term" value="F:methyltransferase activity"/>
    <property type="evidence" value="ECO:0007669"/>
    <property type="project" value="UniProtKB-KW"/>
</dbReference>
<dbReference type="Gene3D" id="3.40.50.150">
    <property type="entry name" value="Vaccinia Virus protein VP39"/>
    <property type="match status" value="1"/>
</dbReference>
<dbReference type="CDD" id="cd02440">
    <property type="entry name" value="AdoMet_MTases"/>
    <property type="match status" value="1"/>
</dbReference>
<gene>
    <name evidence="3" type="ORF">GGQ22_12945</name>
</gene>
<feature type="domain" description="Methyltransferase" evidence="2">
    <location>
        <begin position="40"/>
        <end position="132"/>
    </location>
</feature>
<accession>A0A6I3JCZ1</accession>
<dbReference type="InterPro" id="IPR041698">
    <property type="entry name" value="Methyltransf_25"/>
</dbReference>
<protein>
    <submittedName>
        <fullName evidence="3">Methyltransferase domain-containing protein</fullName>
    </submittedName>
</protein>
<proteinExistence type="predicted"/>
<dbReference type="Pfam" id="PF13649">
    <property type="entry name" value="Methyltransf_25"/>
    <property type="match status" value="1"/>
</dbReference>
<evidence type="ECO:0000313" key="4">
    <source>
        <dbReference type="Proteomes" id="UP000433406"/>
    </source>
</evidence>
<dbReference type="Proteomes" id="UP000433406">
    <property type="component" value="Unassembled WGS sequence"/>
</dbReference>
<dbReference type="EMBL" id="WLCI01000013">
    <property type="protein sequence ID" value="MTB95988.1"/>
    <property type="molecule type" value="Genomic_DNA"/>
</dbReference>